<evidence type="ECO:0000259" key="2">
    <source>
        <dbReference type="Pfam" id="PF00248"/>
    </source>
</evidence>
<dbReference type="InterPro" id="IPR036812">
    <property type="entry name" value="NAD(P)_OxRdtase_dom_sf"/>
</dbReference>
<dbReference type="PRINTS" id="PR00069">
    <property type="entry name" value="ALDKETRDTASE"/>
</dbReference>
<name>A0A239B0U4_9PROT</name>
<gene>
    <name evidence="3" type="ORF">SAMN05192560_2238</name>
</gene>
<dbReference type="PANTHER" id="PTHR43625">
    <property type="entry name" value="AFLATOXIN B1 ALDEHYDE REDUCTASE"/>
    <property type="match status" value="1"/>
</dbReference>
<dbReference type="OrthoDB" id="5488419at2"/>
<dbReference type="AlphaFoldDB" id="A0A239B0U4"/>
<dbReference type="GO" id="GO:0005737">
    <property type="term" value="C:cytoplasm"/>
    <property type="evidence" value="ECO:0007669"/>
    <property type="project" value="TreeGrafter"/>
</dbReference>
<evidence type="ECO:0000313" key="3">
    <source>
        <dbReference type="EMBL" id="SNS01586.1"/>
    </source>
</evidence>
<keyword evidence="1" id="KW-0560">Oxidoreductase</keyword>
<dbReference type="Gene3D" id="3.20.20.100">
    <property type="entry name" value="NADP-dependent oxidoreductase domain"/>
    <property type="match status" value="1"/>
</dbReference>
<feature type="domain" description="NADP-dependent oxidoreductase" evidence="2">
    <location>
        <begin position="14"/>
        <end position="274"/>
    </location>
</feature>
<protein>
    <submittedName>
        <fullName evidence="3">Predicted oxidoreductase</fullName>
    </submittedName>
</protein>
<reference evidence="4" key="1">
    <citation type="submission" date="2017-06" db="EMBL/GenBank/DDBJ databases">
        <authorList>
            <person name="Varghese N."/>
            <person name="Submissions S."/>
        </authorList>
    </citation>
    <scope>NUCLEOTIDE SEQUENCE [LARGE SCALE GENOMIC DNA]</scope>
    <source>
        <strain evidence="4">Ca-68</strain>
    </source>
</reference>
<dbReference type="Proteomes" id="UP000198305">
    <property type="component" value="Unassembled WGS sequence"/>
</dbReference>
<dbReference type="EMBL" id="FZOA01000011">
    <property type="protein sequence ID" value="SNS01586.1"/>
    <property type="molecule type" value="Genomic_DNA"/>
</dbReference>
<evidence type="ECO:0000313" key="4">
    <source>
        <dbReference type="Proteomes" id="UP000198305"/>
    </source>
</evidence>
<dbReference type="GO" id="GO:0016491">
    <property type="term" value="F:oxidoreductase activity"/>
    <property type="evidence" value="ECO:0007669"/>
    <property type="project" value="UniProtKB-KW"/>
</dbReference>
<dbReference type="RefSeq" id="WP_089376298.1">
    <property type="nucleotide sequence ID" value="NZ_FZOA01000011.1"/>
</dbReference>
<dbReference type="InterPro" id="IPR050791">
    <property type="entry name" value="Aldo-Keto_reductase"/>
</dbReference>
<proteinExistence type="predicted"/>
<organism evidence="3 4">
    <name type="scientific">Methylobacillus rhizosphaerae</name>
    <dbReference type="NCBI Taxonomy" id="551994"/>
    <lineage>
        <taxon>Bacteria</taxon>
        <taxon>Pseudomonadati</taxon>
        <taxon>Pseudomonadota</taxon>
        <taxon>Betaproteobacteria</taxon>
        <taxon>Nitrosomonadales</taxon>
        <taxon>Methylophilaceae</taxon>
        <taxon>Methylobacillus</taxon>
    </lineage>
</organism>
<dbReference type="Pfam" id="PF00248">
    <property type="entry name" value="Aldo_ket_red"/>
    <property type="match status" value="1"/>
</dbReference>
<accession>A0A239B0U4</accession>
<keyword evidence="4" id="KW-1185">Reference proteome</keyword>
<dbReference type="CDD" id="cd19088">
    <property type="entry name" value="AKR_AKR13B1"/>
    <property type="match status" value="1"/>
</dbReference>
<dbReference type="InterPro" id="IPR020471">
    <property type="entry name" value="AKR"/>
</dbReference>
<sequence length="276" mass="31183">MSKHFQIGNHQINRLGFGAMRITGKGVWGEHPNRAQCLATLKRIPELGINFIDTADSYGPDVSENLIREALYPYDGLLIATKGGLARHGDNLWAPLGRPEYLRQCVLMSLRRLGVERIDLWQLHRIDPKVPRQEQLDAVAEFQKEGLIHHIGLSEVSVEDIKAAQATFEVSTVQNQYNMALRKYEDVLDYCTAQGIAFIPWYPLAKAQLPVEDTVLGEIAKRYEATPFQIALAWLLKRSPNMIPIPGTSQVHHLEENTKALDVELDLSDFESLSKF</sequence>
<evidence type="ECO:0000256" key="1">
    <source>
        <dbReference type="ARBA" id="ARBA00023002"/>
    </source>
</evidence>
<dbReference type="PANTHER" id="PTHR43625:SF40">
    <property type="entry name" value="ALDO-KETO REDUCTASE YAKC [NADP(+)]"/>
    <property type="match status" value="1"/>
</dbReference>
<dbReference type="SUPFAM" id="SSF51430">
    <property type="entry name" value="NAD(P)-linked oxidoreductase"/>
    <property type="match status" value="1"/>
</dbReference>
<dbReference type="InterPro" id="IPR023210">
    <property type="entry name" value="NADP_OxRdtase_dom"/>
</dbReference>